<name>A0ABD7ER26_AERJA</name>
<accession>A0ABD7ER26</accession>
<evidence type="ECO:0000313" key="3">
    <source>
        <dbReference type="Proteomes" id="UP000679312"/>
    </source>
</evidence>
<evidence type="ECO:0000313" key="2">
    <source>
        <dbReference type="EMBL" id="QWL63615.1"/>
    </source>
</evidence>
<dbReference type="AlphaFoldDB" id="A0ABD7ER26"/>
<proteinExistence type="predicted"/>
<dbReference type="Gene3D" id="3.50.50.60">
    <property type="entry name" value="FAD/NAD(P)-binding domain"/>
    <property type="match status" value="1"/>
</dbReference>
<dbReference type="InterPro" id="IPR002937">
    <property type="entry name" value="Amino_oxidase"/>
</dbReference>
<dbReference type="PANTHER" id="PTHR42923">
    <property type="entry name" value="PROTOPORPHYRINOGEN OXIDASE"/>
    <property type="match status" value="1"/>
</dbReference>
<sequence length="515" mass="57062">MGDGKDRGDTMQINIRNSLNKKVAFIGICCLLPVTLLCARESGVQPAQVEFHDIVIVGGGISGLTAGYFLKDKDLVLLEKNDTVGGRTSSGHHKQFTYAKGTEYLGEPDDVLAGMVSKLGLEMKEIPSPMDAIYDGESISYGSDGIARHLIKHSDLETYNNFIKLISSEYKHYDEIPDTEYNDRTKKMDYMDAKSWLTANGIPEAYIDKYNVTSRGLFGAGLQEISALSLIPEVAFDYDDDEHGYVLDDEPGSAAEQYAEAKKESSNSYTFTKGISELTDKLGLALNGKLRAGSTVTGITRQGENYAVVYTQKGGKQATILARRVVIATPAPVTLKIADAVLSSERKEIMKGITYAPYVTVALFSDTPIFDKAFDLAVPDSYFFTDVYDATWVERFYDRQKKERANIISVYIAPKTSHDQSILTMSDDELLKNVYRDLDKIFSAASKKITGYDIERFPYGYPVMSLGAYDRLLKLNNSDDDSIVLAGDYMIYPTFEAAVQSGYYAAEKILEADHD</sequence>
<organism evidence="2 3">
    <name type="scientific">Aeromonas jandaei</name>
    <dbReference type="NCBI Taxonomy" id="650"/>
    <lineage>
        <taxon>Bacteria</taxon>
        <taxon>Pseudomonadati</taxon>
        <taxon>Pseudomonadota</taxon>
        <taxon>Gammaproteobacteria</taxon>
        <taxon>Aeromonadales</taxon>
        <taxon>Aeromonadaceae</taxon>
        <taxon>Aeromonas</taxon>
    </lineage>
</organism>
<gene>
    <name evidence="2" type="ORF">HQ399_15800</name>
</gene>
<evidence type="ECO:0000259" key="1">
    <source>
        <dbReference type="Pfam" id="PF01593"/>
    </source>
</evidence>
<reference evidence="2 3" key="1">
    <citation type="journal article" date="2021" name="Front. Microbiol.">
        <title>Prevalence and Genetic Analysis of Chromosomal mcr-3/7 in Aeromonas From U.S. Animal-Derived Samples.</title>
        <authorList>
            <person name="Wang Y."/>
            <person name="Hou N."/>
            <person name="Rasooly R."/>
            <person name="Gu Y."/>
            <person name="He X."/>
        </authorList>
    </citation>
    <scope>NUCLEOTIDE SEQUENCE [LARGE SCALE GENOMIC DNA]</scope>
    <source>
        <strain evidence="2 3">4608</strain>
    </source>
</reference>
<dbReference type="InterPro" id="IPR036188">
    <property type="entry name" value="FAD/NAD-bd_sf"/>
</dbReference>
<feature type="domain" description="Amine oxidase" evidence="1">
    <location>
        <begin position="61"/>
        <end position="510"/>
    </location>
</feature>
<dbReference type="InterPro" id="IPR050464">
    <property type="entry name" value="Zeta_carotene_desat/Oxidored"/>
</dbReference>
<dbReference type="Pfam" id="PF01593">
    <property type="entry name" value="Amino_oxidase"/>
    <property type="match status" value="1"/>
</dbReference>
<dbReference type="Proteomes" id="UP000679312">
    <property type="component" value="Chromosome"/>
</dbReference>
<dbReference type="SUPFAM" id="SSF51905">
    <property type="entry name" value="FAD/NAD(P)-binding domain"/>
    <property type="match status" value="1"/>
</dbReference>
<dbReference type="EMBL" id="CP053881">
    <property type="protein sequence ID" value="QWL63615.1"/>
    <property type="molecule type" value="Genomic_DNA"/>
</dbReference>
<dbReference type="RefSeq" id="WP_215801653.1">
    <property type="nucleotide sequence ID" value="NZ_CP053881.1"/>
</dbReference>
<protein>
    <submittedName>
        <fullName evidence="2">FAD-dependent oxidoreductase</fullName>
    </submittedName>
</protein>
<dbReference type="PANTHER" id="PTHR42923:SF3">
    <property type="entry name" value="PROTOPORPHYRINOGEN OXIDASE"/>
    <property type="match status" value="1"/>
</dbReference>